<evidence type="ECO:0000313" key="3">
    <source>
        <dbReference type="Proteomes" id="UP001597033"/>
    </source>
</evidence>
<feature type="chain" id="PRO_5046086715" description="DUF4440 domain-containing protein" evidence="1">
    <location>
        <begin position="25"/>
        <end position="173"/>
    </location>
</feature>
<dbReference type="RefSeq" id="WP_238394430.1">
    <property type="nucleotide sequence ID" value="NZ_JBHTKN010000001.1"/>
</dbReference>
<keyword evidence="3" id="KW-1185">Reference proteome</keyword>
<sequence length="173" mass="18396">MRYRLPLLALLVLPLAQCSCQRDADTPPTAQVPVDATLAGASRDEPNARNRAIADASSTAAQAAAATLHAYLGALPAADRTRADAYWAGGDPGRTPGDAALRAIPGLRSMRIQNAPPVALDRESPPRAYEIPVDLRLDTASGPARMRGAYRMRTRIDGQGWEITSASLQPELD</sequence>
<comment type="caution">
    <text evidence="2">The sequence shown here is derived from an EMBL/GenBank/DDBJ whole genome shotgun (WGS) entry which is preliminary data.</text>
</comment>
<name>A0ABW3LSM0_9GAMM</name>
<proteinExistence type="predicted"/>
<evidence type="ECO:0000256" key="1">
    <source>
        <dbReference type="SAM" id="SignalP"/>
    </source>
</evidence>
<evidence type="ECO:0008006" key="4">
    <source>
        <dbReference type="Google" id="ProtNLM"/>
    </source>
</evidence>
<gene>
    <name evidence="2" type="ORF">ACFQ2N_03285</name>
</gene>
<dbReference type="Proteomes" id="UP001597033">
    <property type="component" value="Unassembled WGS sequence"/>
</dbReference>
<dbReference type="EMBL" id="JBHTKN010000001">
    <property type="protein sequence ID" value="MFD1041372.1"/>
    <property type="molecule type" value="Genomic_DNA"/>
</dbReference>
<organism evidence="2 3">
    <name type="scientific">Pseudoxanthomonas kaohsiungensis</name>
    <dbReference type="NCBI Taxonomy" id="283923"/>
    <lineage>
        <taxon>Bacteria</taxon>
        <taxon>Pseudomonadati</taxon>
        <taxon>Pseudomonadota</taxon>
        <taxon>Gammaproteobacteria</taxon>
        <taxon>Lysobacterales</taxon>
        <taxon>Lysobacteraceae</taxon>
        <taxon>Pseudoxanthomonas</taxon>
    </lineage>
</organism>
<evidence type="ECO:0000313" key="2">
    <source>
        <dbReference type="EMBL" id="MFD1041372.1"/>
    </source>
</evidence>
<accession>A0ABW3LSM0</accession>
<protein>
    <recommendedName>
        <fullName evidence="4">DUF4440 domain-containing protein</fullName>
    </recommendedName>
</protein>
<reference evidence="3" key="1">
    <citation type="journal article" date="2019" name="Int. J. Syst. Evol. Microbiol.">
        <title>The Global Catalogue of Microorganisms (GCM) 10K type strain sequencing project: providing services to taxonomists for standard genome sequencing and annotation.</title>
        <authorList>
            <consortium name="The Broad Institute Genomics Platform"/>
            <consortium name="The Broad Institute Genome Sequencing Center for Infectious Disease"/>
            <person name="Wu L."/>
            <person name="Ma J."/>
        </authorList>
    </citation>
    <scope>NUCLEOTIDE SEQUENCE [LARGE SCALE GENOMIC DNA]</scope>
    <source>
        <strain evidence="3">CCUG 55854</strain>
    </source>
</reference>
<feature type="signal peptide" evidence="1">
    <location>
        <begin position="1"/>
        <end position="24"/>
    </location>
</feature>
<keyword evidence="1" id="KW-0732">Signal</keyword>